<dbReference type="AlphaFoldDB" id="A0A392SPX9"/>
<feature type="non-terminal residue" evidence="2">
    <location>
        <position position="86"/>
    </location>
</feature>
<accession>A0A392SPX9</accession>
<reference evidence="2 3" key="1">
    <citation type="journal article" date="2018" name="Front. Plant Sci.">
        <title>Red Clover (Trifolium pratense) and Zigzag Clover (T. medium) - A Picture of Genomic Similarities and Differences.</title>
        <authorList>
            <person name="Dluhosova J."/>
            <person name="Istvanek J."/>
            <person name="Nedelnik J."/>
            <person name="Repkova J."/>
        </authorList>
    </citation>
    <scope>NUCLEOTIDE SEQUENCE [LARGE SCALE GENOMIC DNA]</scope>
    <source>
        <strain evidence="3">cv. 10/8</strain>
        <tissue evidence="2">Leaf</tissue>
    </source>
</reference>
<sequence>MTNAEASVPAQNVFPDTHEQAVIPEKEKSRDQGMIGNDTDDNTGVISKSDENLKTASEHIEKTVSVDKNNDADENVIDVDNFIVEG</sequence>
<feature type="region of interest" description="Disordered" evidence="1">
    <location>
        <begin position="1"/>
        <end position="54"/>
    </location>
</feature>
<evidence type="ECO:0000313" key="2">
    <source>
        <dbReference type="EMBL" id="MCI50254.1"/>
    </source>
</evidence>
<organism evidence="2 3">
    <name type="scientific">Trifolium medium</name>
    <dbReference type="NCBI Taxonomy" id="97028"/>
    <lineage>
        <taxon>Eukaryota</taxon>
        <taxon>Viridiplantae</taxon>
        <taxon>Streptophyta</taxon>
        <taxon>Embryophyta</taxon>
        <taxon>Tracheophyta</taxon>
        <taxon>Spermatophyta</taxon>
        <taxon>Magnoliopsida</taxon>
        <taxon>eudicotyledons</taxon>
        <taxon>Gunneridae</taxon>
        <taxon>Pentapetalae</taxon>
        <taxon>rosids</taxon>
        <taxon>fabids</taxon>
        <taxon>Fabales</taxon>
        <taxon>Fabaceae</taxon>
        <taxon>Papilionoideae</taxon>
        <taxon>50 kb inversion clade</taxon>
        <taxon>NPAAA clade</taxon>
        <taxon>Hologalegina</taxon>
        <taxon>IRL clade</taxon>
        <taxon>Trifolieae</taxon>
        <taxon>Trifolium</taxon>
    </lineage>
</organism>
<proteinExistence type="predicted"/>
<keyword evidence="3" id="KW-1185">Reference proteome</keyword>
<comment type="caution">
    <text evidence="2">The sequence shown here is derived from an EMBL/GenBank/DDBJ whole genome shotgun (WGS) entry which is preliminary data.</text>
</comment>
<evidence type="ECO:0000256" key="1">
    <source>
        <dbReference type="SAM" id="MobiDB-lite"/>
    </source>
</evidence>
<feature type="compositionally biased region" description="Basic and acidic residues" evidence="1">
    <location>
        <begin position="16"/>
        <end position="31"/>
    </location>
</feature>
<name>A0A392SPX9_9FABA</name>
<dbReference type="Proteomes" id="UP000265520">
    <property type="component" value="Unassembled WGS sequence"/>
</dbReference>
<protein>
    <submittedName>
        <fullName evidence="2">Uncharacterized protein</fullName>
    </submittedName>
</protein>
<evidence type="ECO:0000313" key="3">
    <source>
        <dbReference type="Proteomes" id="UP000265520"/>
    </source>
</evidence>
<dbReference type="EMBL" id="LXQA010413763">
    <property type="protein sequence ID" value="MCI50254.1"/>
    <property type="molecule type" value="Genomic_DNA"/>
</dbReference>